<dbReference type="Proteomes" id="UP000225972">
    <property type="component" value="Unassembled WGS sequence"/>
</dbReference>
<name>A0A238J981_9RHOB</name>
<proteinExistence type="predicted"/>
<protein>
    <submittedName>
        <fullName evidence="1">Uncharacterized protein</fullName>
    </submittedName>
</protein>
<sequence length="367" mass="40900">MQRIFLTGLALVPAIAAALPLSGLSVTMSGLGSAYALVASLRPQPDRVNRTTGRARSDTLLRGPLPKAERAKLPNPSAISQDLMRALACSQEYHIPGAPLDRDTAIMRTLQGFMQGWKTLDLAKLSAAQRSELYLINTMLRADPGEAGRIAQLFARPDTMLDLRDEIDLITLRRAAFDRDYGAFLSTQAIWEQDRAAGPLLRVLKSLPDADVDLWHHVVMEHDLFDADQQAAALWCLEQPSCDRATVAGYFGRLTRDQTLRDPRAQSNPEFLDRIRQLIQGWNDGTYKLQELALDPPHRVATLQPFFDAELDFLTEQLGQAWPAPHCIFVNFEGRAPRDRSIWDLLTGTLTAPPRQGDYFEPAFSGL</sequence>
<evidence type="ECO:0000313" key="2">
    <source>
        <dbReference type="Proteomes" id="UP000225972"/>
    </source>
</evidence>
<reference evidence="2" key="1">
    <citation type="submission" date="2017-05" db="EMBL/GenBank/DDBJ databases">
        <authorList>
            <person name="Rodrigo-Torres L."/>
            <person name="Arahal R. D."/>
            <person name="Lucena T."/>
        </authorList>
    </citation>
    <scope>NUCLEOTIDE SEQUENCE [LARGE SCALE GENOMIC DNA]</scope>
    <source>
        <strain evidence="2">CECT 8649</strain>
    </source>
</reference>
<dbReference type="OrthoDB" id="7846016at2"/>
<dbReference type="EMBL" id="FXXP01000001">
    <property type="protein sequence ID" value="SMX26512.1"/>
    <property type="molecule type" value="Genomic_DNA"/>
</dbReference>
<gene>
    <name evidence="1" type="ORF">TRP8649_00593</name>
</gene>
<evidence type="ECO:0000313" key="1">
    <source>
        <dbReference type="EMBL" id="SMX26512.1"/>
    </source>
</evidence>
<dbReference type="RefSeq" id="WP_133840717.1">
    <property type="nucleotide sequence ID" value="NZ_FXXP01000001.1"/>
</dbReference>
<accession>A0A238J981</accession>
<keyword evidence="2" id="KW-1185">Reference proteome</keyword>
<dbReference type="AlphaFoldDB" id="A0A238J981"/>
<organism evidence="1 2">
    <name type="scientific">Pelagimonas phthalicica</name>
    <dbReference type="NCBI Taxonomy" id="1037362"/>
    <lineage>
        <taxon>Bacteria</taxon>
        <taxon>Pseudomonadati</taxon>
        <taxon>Pseudomonadota</taxon>
        <taxon>Alphaproteobacteria</taxon>
        <taxon>Rhodobacterales</taxon>
        <taxon>Roseobacteraceae</taxon>
        <taxon>Pelagimonas</taxon>
    </lineage>
</organism>